<comment type="caution">
    <text evidence="1">The sequence shown here is derived from an EMBL/GenBank/DDBJ whole genome shotgun (WGS) entry which is preliminary data.</text>
</comment>
<gene>
    <name evidence="1" type="ORF">GCM10023209_18820</name>
</gene>
<dbReference type="EMBL" id="BAABHW010000002">
    <property type="protein sequence ID" value="GAA5073208.1"/>
    <property type="molecule type" value="Genomic_DNA"/>
</dbReference>
<name>A0ABP9L9E3_9RHOB</name>
<organism evidence="1 2">
    <name type="scientific">[Roseibacterium] beibuensis</name>
    <dbReference type="NCBI Taxonomy" id="1193142"/>
    <lineage>
        <taxon>Bacteria</taxon>
        <taxon>Pseudomonadati</taxon>
        <taxon>Pseudomonadota</taxon>
        <taxon>Alphaproteobacteria</taxon>
        <taxon>Rhodobacterales</taxon>
        <taxon>Roseobacteraceae</taxon>
        <taxon>Roseicyclus</taxon>
    </lineage>
</organism>
<evidence type="ECO:0008006" key="3">
    <source>
        <dbReference type="Google" id="ProtNLM"/>
    </source>
</evidence>
<evidence type="ECO:0000313" key="1">
    <source>
        <dbReference type="EMBL" id="GAA5073208.1"/>
    </source>
</evidence>
<accession>A0ABP9L9E3</accession>
<dbReference type="Proteomes" id="UP001499910">
    <property type="component" value="Unassembled WGS sequence"/>
</dbReference>
<protein>
    <recommendedName>
        <fullName evidence="3">Transposase</fullName>
    </recommendedName>
</protein>
<proteinExistence type="predicted"/>
<sequence length="86" mass="9935">MLSVNWREMEPWRRAEASMRNTVWVILEILEGDGVEMRLHVKRSQKSTICAKARKTLQIRTILARQCPPRFSIASSNRTGDIPAKL</sequence>
<keyword evidence="2" id="KW-1185">Reference proteome</keyword>
<reference evidence="2" key="1">
    <citation type="journal article" date="2019" name="Int. J. Syst. Evol. Microbiol.">
        <title>The Global Catalogue of Microorganisms (GCM) 10K type strain sequencing project: providing services to taxonomists for standard genome sequencing and annotation.</title>
        <authorList>
            <consortium name="The Broad Institute Genomics Platform"/>
            <consortium name="The Broad Institute Genome Sequencing Center for Infectious Disease"/>
            <person name="Wu L."/>
            <person name="Ma J."/>
        </authorList>
    </citation>
    <scope>NUCLEOTIDE SEQUENCE [LARGE SCALE GENOMIC DNA]</scope>
    <source>
        <strain evidence="2">JCM 18015</strain>
    </source>
</reference>
<evidence type="ECO:0000313" key="2">
    <source>
        <dbReference type="Proteomes" id="UP001499910"/>
    </source>
</evidence>